<feature type="chain" id="PRO_5021841651" evidence="1">
    <location>
        <begin position="29"/>
        <end position="126"/>
    </location>
</feature>
<gene>
    <name evidence="2" type="ORF">EUB48_16625</name>
</gene>
<dbReference type="KEGG" id="rhf:EUB48_16625"/>
<evidence type="ECO:0000313" key="2">
    <source>
        <dbReference type="EMBL" id="QDL38732.1"/>
    </source>
</evidence>
<dbReference type="OrthoDB" id="9180710at2"/>
<sequence>MKFTIQKLPFTLTLLAAMSTLAGSPALAQTSPARGALQSSDDMPLPDYLGLLGQIAPAAEEGAKAYLTAFQQRCGHALSTAELRRSMTQGDGDPVLMGLIRASHLRDAAARDQWVQRLRCPGKEAR</sequence>
<keyword evidence="1" id="KW-0732">Signal</keyword>
<evidence type="ECO:0000256" key="1">
    <source>
        <dbReference type="SAM" id="SignalP"/>
    </source>
</evidence>
<evidence type="ECO:0000313" key="3">
    <source>
        <dbReference type="Proteomes" id="UP000316798"/>
    </source>
</evidence>
<dbReference type="EMBL" id="CP035503">
    <property type="protein sequence ID" value="QDL38732.1"/>
    <property type="molecule type" value="Genomic_DNA"/>
</dbReference>
<feature type="signal peptide" evidence="1">
    <location>
        <begin position="1"/>
        <end position="28"/>
    </location>
</feature>
<dbReference type="Proteomes" id="UP000316798">
    <property type="component" value="Chromosome"/>
</dbReference>
<dbReference type="AlphaFoldDB" id="A0A515DE82"/>
<name>A0A515DE82_9BURK</name>
<keyword evidence="3" id="KW-1185">Reference proteome</keyword>
<proteinExistence type="predicted"/>
<protein>
    <submittedName>
        <fullName evidence="2">Uncharacterized protein</fullName>
    </submittedName>
</protein>
<accession>A0A515DE82</accession>
<reference evidence="2 3" key="1">
    <citation type="submission" date="2019-01" db="EMBL/GenBank/DDBJ databases">
        <title>Genomic insights into a novel species Rhodoferax sp.</title>
        <authorList>
            <person name="Jin L."/>
        </authorList>
    </citation>
    <scope>NUCLEOTIDE SEQUENCE [LARGE SCALE GENOMIC DNA]</scope>
    <source>
        <strain evidence="2 3">CHu59-6-5</strain>
    </source>
</reference>
<dbReference type="RefSeq" id="WP_142820169.1">
    <property type="nucleotide sequence ID" value="NZ_CP035503.1"/>
</dbReference>
<organism evidence="2 3">
    <name type="scientific">Rhodoferax sediminis</name>
    <dbReference type="NCBI Taxonomy" id="2509614"/>
    <lineage>
        <taxon>Bacteria</taxon>
        <taxon>Pseudomonadati</taxon>
        <taxon>Pseudomonadota</taxon>
        <taxon>Betaproteobacteria</taxon>
        <taxon>Burkholderiales</taxon>
        <taxon>Comamonadaceae</taxon>
        <taxon>Rhodoferax</taxon>
    </lineage>
</organism>